<evidence type="ECO:0000313" key="5">
    <source>
        <dbReference type="Proteomes" id="UP000253727"/>
    </source>
</evidence>
<dbReference type="OrthoDB" id="9785707at2"/>
<comment type="similarity">
    <text evidence="1">Belongs to the DprA/Smf family.</text>
</comment>
<dbReference type="InterPro" id="IPR041614">
    <property type="entry name" value="DprA_WH"/>
</dbReference>
<dbReference type="NCBIfam" id="TIGR00732">
    <property type="entry name" value="dprA"/>
    <property type="match status" value="1"/>
</dbReference>
<evidence type="ECO:0000256" key="1">
    <source>
        <dbReference type="ARBA" id="ARBA00006525"/>
    </source>
</evidence>
<dbReference type="InterPro" id="IPR036388">
    <property type="entry name" value="WH-like_DNA-bd_sf"/>
</dbReference>
<dbReference type="EMBL" id="QBKA01000002">
    <property type="protein sequence ID" value="RDC59624.1"/>
    <property type="molecule type" value="Genomic_DNA"/>
</dbReference>
<name>A0A369Q4G9_9SPHN</name>
<keyword evidence="5" id="KW-1185">Reference proteome</keyword>
<accession>A0A369Q4G9</accession>
<dbReference type="Pfam" id="PF17782">
    <property type="entry name" value="WHD_DprA"/>
    <property type="match status" value="1"/>
</dbReference>
<evidence type="ECO:0000259" key="3">
    <source>
        <dbReference type="Pfam" id="PF17782"/>
    </source>
</evidence>
<dbReference type="Gene3D" id="3.40.50.450">
    <property type="match status" value="1"/>
</dbReference>
<reference evidence="4 5" key="1">
    <citation type="submission" date="2018-04" db="EMBL/GenBank/DDBJ databases">
        <title>Altererythrobacter sp. HME9302 genome sequencing and assembly.</title>
        <authorList>
            <person name="Kang H."/>
            <person name="Kim H."/>
            <person name="Joh K."/>
        </authorList>
    </citation>
    <scope>NUCLEOTIDE SEQUENCE [LARGE SCALE GENOMIC DNA]</scope>
    <source>
        <strain evidence="4 5">HME9302</strain>
    </source>
</reference>
<protein>
    <submittedName>
        <fullName evidence="4">Protein smf</fullName>
    </submittedName>
</protein>
<dbReference type="AlphaFoldDB" id="A0A369Q4G9"/>
<dbReference type="PANTHER" id="PTHR43022:SF1">
    <property type="entry name" value="PROTEIN SMF"/>
    <property type="match status" value="1"/>
</dbReference>
<proteinExistence type="inferred from homology"/>
<dbReference type="InterPro" id="IPR003488">
    <property type="entry name" value="DprA"/>
</dbReference>
<dbReference type="SUPFAM" id="SSF102405">
    <property type="entry name" value="MCP/YpsA-like"/>
    <property type="match status" value="1"/>
</dbReference>
<dbReference type="InterPro" id="IPR057666">
    <property type="entry name" value="DrpA_SLOG"/>
</dbReference>
<organism evidence="4 5">
    <name type="scientific">Alteripontixanthobacter maritimus</name>
    <dbReference type="NCBI Taxonomy" id="2161824"/>
    <lineage>
        <taxon>Bacteria</taxon>
        <taxon>Pseudomonadati</taxon>
        <taxon>Pseudomonadota</taxon>
        <taxon>Alphaproteobacteria</taxon>
        <taxon>Sphingomonadales</taxon>
        <taxon>Erythrobacteraceae</taxon>
        <taxon>Alteripontixanthobacter</taxon>
    </lineage>
</organism>
<feature type="domain" description="Smf/DprA SLOG" evidence="2">
    <location>
        <begin position="79"/>
        <end position="288"/>
    </location>
</feature>
<feature type="domain" description="DprA winged helix" evidence="3">
    <location>
        <begin position="312"/>
        <end position="365"/>
    </location>
</feature>
<dbReference type="Pfam" id="PF02481">
    <property type="entry name" value="DNA_processg_A"/>
    <property type="match status" value="1"/>
</dbReference>
<evidence type="ECO:0000259" key="2">
    <source>
        <dbReference type="Pfam" id="PF02481"/>
    </source>
</evidence>
<dbReference type="Pfam" id="PF21102">
    <property type="entry name" value="DprA_N"/>
    <property type="match status" value="1"/>
</dbReference>
<dbReference type="GO" id="GO:0009294">
    <property type="term" value="P:DNA-mediated transformation"/>
    <property type="evidence" value="ECO:0007669"/>
    <property type="project" value="InterPro"/>
</dbReference>
<sequence>MSDGAALSQAEAFARIRLLRSPNIGPVSYRQLLARFGSAVSALDALPDLGKKGGRTYAPAKRDRIEREVEAVRKAGAKYLFLGTPDYPPMLAELSSAPPIVTWRGDLSLAAKPCVAMVGARNASAAAVKIAREFAGGLAEAGYTVVSGLARGIDGAAHEGALSDSSHATIGVIASGIDIAYPPQHTDLQEDIATRGLLLAEQPPGTEPRGSHFPSRNRIIAGLAAGTLVVEAAPKSGSLITARLAGEAGREVMAIPGSPLDARSQGCNHLIREGAVLVQSPEDVVELLSGFDGVPRSSFREPSEVFDYEPEELANAEPAEIGALLTTAPVSVDELIRQSGDSAAAIQLALLELEIAGRLERHAAGRVSLIA</sequence>
<gene>
    <name evidence="4" type="ORF">HME9302_00814</name>
</gene>
<dbReference type="RefSeq" id="WP_115365947.1">
    <property type="nucleotide sequence ID" value="NZ_QBKA01000002.1"/>
</dbReference>
<dbReference type="Proteomes" id="UP000253727">
    <property type="component" value="Unassembled WGS sequence"/>
</dbReference>
<comment type="caution">
    <text evidence="4">The sequence shown here is derived from an EMBL/GenBank/DDBJ whole genome shotgun (WGS) entry which is preliminary data.</text>
</comment>
<dbReference type="Gene3D" id="1.10.10.10">
    <property type="entry name" value="Winged helix-like DNA-binding domain superfamily/Winged helix DNA-binding domain"/>
    <property type="match status" value="1"/>
</dbReference>
<evidence type="ECO:0000313" key="4">
    <source>
        <dbReference type="EMBL" id="RDC59624.1"/>
    </source>
</evidence>
<dbReference type="PANTHER" id="PTHR43022">
    <property type="entry name" value="PROTEIN SMF"/>
    <property type="match status" value="1"/>
</dbReference>